<organism evidence="5 6">
    <name type="scientific">Hibiscus sabdariffa</name>
    <name type="common">roselle</name>
    <dbReference type="NCBI Taxonomy" id="183260"/>
    <lineage>
        <taxon>Eukaryota</taxon>
        <taxon>Viridiplantae</taxon>
        <taxon>Streptophyta</taxon>
        <taxon>Embryophyta</taxon>
        <taxon>Tracheophyta</taxon>
        <taxon>Spermatophyta</taxon>
        <taxon>Magnoliopsida</taxon>
        <taxon>eudicotyledons</taxon>
        <taxon>Gunneridae</taxon>
        <taxon>Pentapetalae</taxon>
        <taxon>rosids</taxon>
        <taxon>malvids</taxon>
        <taxon>Malvales</taxon>
        <taxon>Malvaceae</taxon>
        <taxon>Malvoideae</taxon>
        <taxon>Hibiscus</taxon>
    </lineage>
</organism>
<feature type="region of interest" description="Disordered" evidence="3">
    <location>
        <begin position="436"/>
        <end position="501"/>
    </location>
</feature>
<keyword evidence="2" id="KW-0862">Zinc</keyword>
<keyword evidence="1" id="KW-0238">DNA-binding</keyword>
<dbReference type="PANTHER" id="PTHR33400:SF9">
    <property type="entry name" value="C3H1-TYPE DOMAIN-CONTAINING PROTEIN"/>
    <property type="match status" value="1"/>
</dbReference>
<dbReference type="Proteomes" id="UP001396334">
    <property type="component" value="Unassembled WGS sequence"/>
</dbReference>
<keyword evidence="2" id="KW-0479">Metal-binding</keyword>
<accession>A0ABR2U3W6</accession>
<sequence>MKRSRKTNRVSWAPDVNLCQVKLFLKEECPSMVGGEHQDTLQAKTSWTLHPSGMCATDLPPGFEGGHYVGGYKNNLANIPRIQWKRPCKFALNFNWHVVAGEESKEVEVQRLREKRLLEAVYPRLSVIPPNPVSPEVEIECHDDSRIPLVPLTPTEDDDEGTDVYSGIAIQAKTASNFETPALQRPPGLSNSGIPNMPHFPSSTTEEPIPGVSSDMMTAALAALSTVMKSKEQGSLVDTDLLVKFLSDPEMVEKIIHNHGHASVAADANVVSGPSSSLACSKPATISSPVPADRNSNHLVNEFQPALSMPGVSMISGHRAANGTTAVYSTLNQVQPARSMMPVQPAIASTTVMQTMEANRVKDANYFKNLIREHGRQKEEANAHNILQTGSHLNHIQNLSKTKFRKPCMFYNSPKGCRQGSNCPYLHDNKSLQWQTGRTLESQSAKKMKLSRDGRDEPDVIAGDVDSETELPPPPPPPDRTAPAQAARAHRPQVGSGATPPELYGSWMMATRHLRQYVQSNNHGKGSGKPNGIVNDSCYAVLNEAVDSDGLIPNGDVEREEVVAPLVVEAEKDQ</sequence>
<evidence type="ECO:0000256" key="3">
    <source>
        <dbReference type="SAM" id="MobiDB-lite"/>
    </source>
</evidence>
<feature type="compositionally biased region" description="Polar residues" evidence="3">
    <location>
        <begin position="436"/>
        <end position="445"/>
    </location>
</feature>
<proteinExistence type="predicted"/>
<dbReference type="EMBL" id="JBBPBN010000002">
    <property type="protein sequence ID" value="KAK9044395.1"/>
    <property type="molecule type" value="Genomic_DNA"/>
</dbReference>
<evidence type="ECO:0000313" key="6">
    <source>
        <dbReference type="Proteomes" id="UP001396334"/>
    </source>
</evidence>
<dbReference type="PROSITE" id="PS50103">
    <property type="entry name" value="ZF_C3H1"/>
    <property type="match status" value="1"/>
</dbReference>
<evidence type="ECO:0000256" key="1">
    <source>
        <dbReference type="ARBA" id="ARBA00023125"/>
    </source>
</evidence>
<keyword evidence="6" id="KW-1185">Reference proteome</keyword>
<protein>
    <recommendedName>
        <fullName evidence="4">C3H1-type domain-containing protein</fullName>
    </recommendedName>
</protein>
<feature type="compositionally biased region" description="Pro residues" evidence="3">
    <location>
        <begin position="471"/>
        <end position="480"/>
    </location>
</feature>
<dbReference type="InterPro" id="IPR000571">
    <property type="entry name" value="Znf_CCCH"/>
</dbReference>
<feature type="zinc finger region" description="C3H1-type" evidence="2">
    <location>
        <begin position="402"/>
        <end position="430"/>
    </location>
</feature>
<evidence type="ECO:0000259" key="4">
    <source>
        <dbReference type="PROSITE" id="PS50103"/>
    </source>
</evidence>
<evidence type="ECO:0000256" key="2">
    <source>
        <dbReference type="PROSITE-ProRule" id="PRU00723"/>
    </source>
</evidence>
<evidence type="ECO:0000313" key="5">
    <source>
        <dbReference type="EMBL" id="KAK9044395.1"/>
    </source>
</evidence>
<keyword evidence="2" id="KW-0863">Zinc-finger</keyword>
<reference evidence="5 6" key="1">
    <citation type="journal article" date="2024" name="G3 (Bethesda)">
        <title>Genome assembly of Hibiscus sabdariffa L. provides insights into metabolisms of medicinal natural products.</title>
        <authorList>
            <person name="Kim T."/>
        </authorList>
    </citation>
    <scope>NUCLEOTIDE SEQUENCE [LARGE SCALE GENOMIC DNA]</scope>
    <source>
        <strain evidence="5">TK-2024</strain>
        <tissue evidence="5">Old leaves</tissue>
    </source>
</reference>
<gene>
    <name evidence="5" type="ORF">V6N11_058296</name>
</gene>
<dbReference type="PANTHER" id="PTHR33400">
    <property type="entry name" value="ZINC FINGER CCCH DOMAIN-CONTAINING PROTEIN 6-RELATED"/>
    <property type="match status" value="1"/>
</dbReference>
<comment type="caution">
    <text evidence="5">The sequence shown here is derived from an EMBL/GenBank/DDBJ whole genome shotgun (WGS) entry which is preliminary data.</text>
</comment>
<feature type="domain" description="C3H1-type" evidence="4">
    <location>
        <begin position="402"/>
        <end position="430"/>
    </location>
</feature>
<name>A0ABR2U3W6_9ROSI</name>